<evidence type="ECO:0000313" key="4">
    <source>
        <dbReference type="Proteomes" id="UP000094893"/>
    </source>
</evidence>
<proteinExistence type="predicted"/>
<dbReference type="RefSeq" id="WP_010637887.1">
    <property type="nucleotide sequence ID" value="NZ_DAIAWO010000025.1"/>
</dbReference>
<evidence type="ECO:0000313" key="2">
    <source>
        <dbReference type="EMBL" id="OCX71249.1"/>
    </source>
</evidence>
<dbReference type="GeneID" id="60697027"/>
<name>A0A1C2J7I3_ACITH</name>
<evidence type="ECO:0000313" key="5">
    <source>
        <dbReference type="Proteomes" id="UP000095008"/>
    </source>
</evidence>
<dbReference type="STRING" id="930.GCA_002079865_01781"/>
<protein>
    <submittedName>
        <fullName evidence="3">Uncharacterized protein</fullName>
    </submittedName>
</protein>
<sequence>MSNLENKLNASIQSPRRRTPAAATASTPAAGTEKTTTGNKLATSSKPVQKSTPKATPAVSDLNAGGGREINPQRIWPD</sequence>
<dbReference type="AlphaFoldDB" id="A0A1C2J7I3"/>
<dbReference type="Proteomes" id="UP000095008">
    <property type="component" value="Unassembled WGS sequence"/>
</dbReference>
<dbReference type="Proteomes" id="UP000094893">
    <property type="component" value="Unassembled WGS sequence"/>
</dbReference>
<keyword evidence="5" id="KW-1185">Reference proteome</keyword>
<comment type="caution">
    <text evidence="3">The sequence shown here is derived from an EMBL/GenBank/DDBJ whole genome shotgun (WGS) entry which is preliminary data.</text>
</comment>
<feature type="compositionally biased region" description="Low complexity" evidence="1">
    <location>
        <begin position="20"/>
        <end position="30"/>
    </location>
</feature>
<feature type="compositionally biased region" description="Polar residues" evidence="1">
    <location>
        <begin position="33"/>
        <end position="54"/>
    </location>
</feature>
<feature type="compositionally biased region" description="Polar residues" evidence="1">
    <location>
        <begin position="1"/>
        <end position="13"/>
    </location>
</feature>
<accession>A0A1C2J7I3</accession>
<dbReference type="EMBL" id="LWSA01000174">
    <property type="protein sequence ID" value="OCX71249.1"/>
    <property type="molecule type" value="Genomic_DNA"/>
</dbReference>
<evidence type="ECO:0000313" key="3">
    <source>
        <dbReference type="EMBL" id="OCX76452.1"/>
    </source>
</evidence>
<feature type="region of interest" description="Disordered" evidence="1">
    <location>
        <begin position="1"/>
        <end position="78"/>
    </location>
</feature>
<organism evidence="3 5">
    <name type="scientific">Acidithiobacillus thiooxidans</name>
    <name type="common">Thiobacillus thiooxidans</name>
    <dbReference type="NCBI Taxonomy" id="930"/>
    <lineage>
        <taxon>Bacteria</taxon>
        <taxon>Pseudomonadati</taxon>
        <taxon>Pseudomonadota</taxon>
        <taxon>Acidithiobacillia</taxon>
        <taxon>Acidithiobacillales</taxon>
        <taxon>Acidithiobacillaceae</taxon>
        <taxon>Acidithiobacillus</taxon>
    </lineage>
</organism>
<reference evidence="3 4" key="1">
    <citation type="journal article" date="2016" name="Int. J. Mol. Sci.">
        <title>Comparative genomics of the extreme acidophile Acidithiobacillus thiooxidans reveals intraspecific divergence and niche adaptation.</title>
        <authorList>
            <person name="Zhang X."/>
            <person name="Feng X."/>
            <person name="Tao J."/>
            <person name="Ma L."/>
            <person name="Xiao Y."/>
            <person name="Liang Y."/>
            <person name="Liu X."/>
            <person name="Yin H."/>
        </authorList>
    </citation>
    <scope>NUCLEOTIDE SEQUENCE [LARGE SCALE GENOMIC DNA]</scope>
    <source>
        <strain evidence="2 4">A02</strain>
        <strain evidence="3">DXS-W</strain>
    </source>
</reference>
<dbReference type="OrthoDB" id="9342856at2"/>
<gene>
    <name evidence="3" type="ORF">A6M23_00145</name>
    <name evidence="2" type="ORF">A6P07_12620</name>
</gene>
<evidence type="ECO:0000256" key="1">
    <source>
        <dbReference type="SAM" id="MobiDB-lite"/>
    </source>
</evidence>
<dbReference type="EMBL" id="LWRY01000002">
    <property type="protein sequence ID" value="OCX76452.1"/>
    <property type="molecule type" value="Genomic_DNA"/>
</dbReference>
<dbReference type="eggNOG" id="ENOG5032DW6">
    <property type="taxonomic scope" value="Bacteria"/>
</dbReference>